<evidence type="ECO:0000256" key="1">
    <source>
        <dbReference type="SAM" id="MobiDB-lite"/>
    </source>
</evidence>
<accession>A0A0A8YCU9</accession>
<proteinExistence type="predicted"/>
<reference evidence="2" key="1">
    <citation type="submission" date="2014-09" db="EMBL/GenBank/DDBJ databases">
        <authorList>
            <person name="Magalhaes I.L.F."/>
            <person name="Oliveira U."/>
            <person name="Santos F.R."/>
            <person name="Vidigal T.H.D.A."/>
            <person name="Brescovit A.D."/>
            <person name="Santos A.J."/>
        </authorList>
    </citation>
    <scope>NUCLEOTIDE SEQUENCE</scope>
    <source>
        <tissue evidence="2">Shoot tissue taken approximately 20 cm above the soil surface</tissue>
    </source>
</reference>
<feature type="compositionally biased region" description="Basic and acidic residues" evidence="1">
    <location>
        <begin position="52"/>
        <end position="61"/>
    </location>
</feature>
<feature type="compositionally biased region" description="Polar residues" evidence="1">
    <location>
        <begin position="29"/>
        <end position="51"/>
    </location>
</feature>
<feature type="region of interest" description="Disordered" evidence="1">
    <location>
        <begin position="22"/>
        <end position="61"/>
    </location>
</feature>
<reference evidence="2" key="2">
    <citation type="journal article" date="2015" name="Data Brief">
        <title>Shoot transcriptome of the giant reed, Arundo donax.</title>
        <authorList>
            <person name="Barrero R.A."/>
            <person name="Guerrero F.D."/>
            <person name="Moolhuijzen P."/>
            <person name="Goolsby J.A."/>
            <person name="Tidwell J."/>
            <person name="Bellgard S.E."/>
            <person name="Bellgard M.I."/>
        </authorList>
    </citation>
    <scope>NUCLEOTIDE SEQUENCE</scope>
    <source>
        <tissue evidence="2">Shoot tissue taken approximately 20 cm above the soil surface</tissue>
    </source>
</reference>
<sequence length="61" mass="6564">MLPVTCGTTTISKINQENFQITAPKERTATSGSIRLSGTRSTNRTALAQSKPQERGTARLS</sequence>
<dbReference type="EMBL" id="GBRH01273979">
    <property type="protein sequence ID" value="JAD23916.1"/>
    <property type="molecule type" value="Transcribed_RNA"/>
</dbReference>
<dbReference type="AlphaFoldDB" id="A0A0A8YCU9"/>
<organism evidence="2">
    <name type="scientific">Arundo donax</name>
    <name type="common">Giant reed</name>
    <name type="synonym">Donax arundinaceus</name>
    <dbReference type="NCBI Taxonomy" id="35708"/>
    <lineage>
        <taxon>Eukaryota</taxon>
        <taxon>Viridiplantae</taxon>
        <taxon>Streptophyta</taxon>
        <taxon>Embryophyta</taxon>
        <taxon>Tracheophyta</taxon>
        <taxon>Spermatophyta</taxon>
        <taxon>Magnoliopsida</taxon>
        <taxon>Liliopsida</taxon>
        <taxon>Poales</taxon>
        <taxon>Poaceae</taxon>
        <taxon>PACMAD clade</taxon>
        <taxon>Arundinoideae</taxon>
        <taxon>Arundineae</taxon>
        <taxon>Arundo</taxon>
    </lineage>
</organism>
<protein>
    <submittedName>
        <fullName evidence="2">Uncharacterized protein</fullName>
    </submittedName>
</protein>
<evidence type="ECO:0000313" key="2">
    <source>
        <dbReference type="EMBL" id="JAD23916.1"/>
    </source>
</evidence>
<name>A0A0A8YCU9_ARUDO</name>